<proteinExistence type="predicted"/>
<evidence type="ECO:0008006" key="5">
    <source>
        <dbReference type="Google" id="ProtNLM"/>
    </source>
</evidence>
<reference evidence="3 4" key="1">
    <citation type="submission" date="2018-03" db="EMBL/GenBank/DDBJ databases">
        <title>Alkalicoccus saliphilus sp. nov., isolated from a mineral pool.</title>
        <authorList>
            <person name="Zhao B."/>
        </authorList>
    </citation>
    <scope>NUCLEOTIDE SEQUENCE [LARGE SCALE GENOMIC DNA]</scope>
    <source>
        <strain evidence="3 4">6AG</strain>
    </source>
</reference>
<dbReference type="Proteomes" id="UP000240509">
    <property type="component" value="Unassembled WGS sequence"/>
</dbReference>
<comment type="caution">
    <text evidence="3">The sequence shown here is derived from an EMBL/GenBank/DDBJ whole genome shotgun (WGS) entry which is preliminary data.</text>
</comment>
<evidence type="ECO:0000256" key="2">
    <source>
        <dbReference type="SAM" id="SignalP"/>
    </source>
</evidence>
<evidence type="ECO:0000256" key="1">
    <source>
        <dbReference type="SAM" id="MobiDB-lite"/>
    </source>
</evidence>
<dbReference type="AlphaFoldDB" id="A0A2T4U312"/>
<sequence length="143" mass="15872">MKIYLVVILLPLTACGNTPADEALVQEAYFEVSLLKDDQTVTAELTYMGDGENTEISYGSDLFLFHLTSDDNDVDEGTMIDTLSQNAELASGESITEEININEITREELAEGSYTIEAEARFTDEDGESREIPVDKTFSVEER</sequence>
<gene>
    <name evidence="3" type="ORF">C6Y45_14625</name>
</gene>
<organism evidence="3 4">
    <name type="scientific">Alkalicoccus saliphilus</name>
    <dbReference type="NCBI Taxonomy" id="200989"/>
    <lineage>
        <taxon>Bacteria</taxon>
        <taxon>Bacillati</taxon>
        <taxon>Bacillota</taxon>
        <taxon>Bacilli</taxon>
        <taxon>Bacillales</taxon>
        <taxon>Bacillaceae</taxon>
        <taxon>Alkalicoccus</taxon>
    </lineage>
</organism>
<protein>
    <recommendedName>
        <fullName evidence="5">Intracellular proteinase inhibitor BsuPI domain-containing protein</fullName>
    </recommendedName>
</protein>
<feature type="chain" id="PRO_5015778693" description="Intracellular proteinase inhibitor BsuPI domain-containing protein" evidence="2">
    <location>
        <begin position="21"/>
        <end position="143"/>
    </location>
</feature>
<name>A0A2T4U312_9BACI</name>
<evidence type="ECO:0000313" key="3">
    <source>
        <dbReference type="EMBL" id="PTL37793.1"/>
    </source>
</evidence>
<keyword evidence="4" id="KW-1185">Reference proteome</keyword>
<evidence type="ECO:0000313" key="4">
    <source>
        <dbReference type="Proteomes" id="UP000240509"/>
    </source>
</evidence>
<accession>A0A2T4U312</accession>
<feature type="signal peptide" evidence="2">
    <location>
        <begin position="1"/>
        <end position="20"/>
    </location>
</feature>
<keyword evidence="2" id="KW-0732">Signal</keyword>
<dbReference type="EMBL" id="PZJJ01000033">
    <property type="protein sequence ID" value="PTL37793.1"/>
    <property type="molecule type" value="Genomic_DNA"/>
</dbReference>
<dbReference type="RefSeq" id="WP_107585977.1">
    <property type="nucleotide sequence ID" value="NZ_PZJJ01000033.1"/>
</dbReference>
<feature type="region of interest" description="Disordered" evidence="1">
    <location>
        <begin position="124"/>
        <end position="143"/>
    </location>
</feature>